<dbReference type="STRING" id="1513793.SAMN06296036_12534"/>
<dbReference type="InterPro" id="IPR009384">
    <property type="entry name" value="SwrD-like"/>
</dbReference>
<dbReference type="PANTHER" id="PTHR39185">
    <property type="entry name" value="SWARMING MOTILITY PROTEIN SWRD"/>
    <property type="match status" value="1"/>
</dbReference>
<dbReference type="EMBL" id="FWZT01000025">
    <property type="protein sequence ID" value="SMF69647.1"/>
    <property type="molecule type" value="Genomic_DNA"/>
</dbReference>
<dbReference type="RefSeq" id="WP_132324025.1">
    <property type="nucleotide sequence ID" value="NZ_FWZT01000025.1"/>
</dbReference>
<gene>
    <name evidence="1" type="ORF">SAMN06296036_12534</name>
</gene>
<reference evidence="2" key="1">
    <citation type="submission" date="2017-04" db="EMBL/GenBank/DDBJ databases">
        <authorList>
            <person name="Varghese N."/>
            <person name="Submissions S."/>
        </authorList>
    </citation>
    <scope>NUCLEOTIDE SEQUENCE [LARGE SCALE GENOMIC DNA]</scope>
    <source>
        <strain evidence="2">RKEM611</strain>
    </source>
</reference>
<accession>A0A1Y6CJ84</accession>
<keyword evidence="1" id="KW-0969">Cilium</keyword>
<dbReference type="OrthoDB" id="9799862at2"/>
<dbReference type="Proteomes" id="UP000192907">
    <property type="component" value="Unassembled WGS sequence"/>
</dbReference>
<dbReference type="AlphaFoldDB" id="A0A1Y6CJ84"/>
<organism evidence="1 2">
    <name type="scientific">Pseudobacteriovorax antillogorgiicola</name>
    <dbReference type="NCBI Taxonomy" id="1513793"/>
    <lineage>
        <taxon>Bacteria</taxon>
        <taxon>Pseudomonadati</taxon>
        <taxon>Bdellovibrionota</taxon>
        <taxon>Oligoflexia</taxon>
        <taxon>Oligoflexales</taxon>
        <taxon>Pseudobacteriovoracaceae</taxon>
        <taxon>Pseudobacteriovorax</taxon>
    </lineage>
</organism>
<dbReference type="Pfam" id="PF06289">
    <property type="entry name" value="FlbD"/>
    <property type="match status" value="1"/>
</dbReference>
<dbReference type="PANTHER" id="PTHR39185:SF1">
    <property type="entry name" value="SWARMING MOTILITY PROTEIN SWRD"/>
    <property type="match status" value="1"/>
</dbReference>
<evidence type="ECO:0000313" key="2">
    <source>
        <dbReference type="Proteomes" id="UP000192907"/>
    </source>
</evidence>
<keyword evidence="1" id="KW-0966">Cell projection</keyword>
<protein>
    <submittedName>
        <fullName evidence="1">Flagellar protein FlbD</fullName>
    </submittedName>
</protein>
<keyword evidence="2" id="KW-1185">Reference proteome</keyword>
<keyword evidence="1" id="KW-0282">Flagellum</keyword>
<proteinExistence type="predicted"/>
<evidence type="ECO:0000313" key="1">
    <source>
        <dbReference type="EMBL" id="SMF69647.1"/>
    </source>
</evidence>
<sequence>MIILTKLDDNKILLNLETVKYLESVPDTLIFFINGDSVMVKESLQEIEKAIIHHQSQVLSGPAP</sequence>
<name>A0A1Y6CJ84_9BACT</name>